<keyword evidence="1" id="KW-1133">Transmembrane helix</keyword>
<organism evidence="2 3">
    <name type="scientific">Ralstonia pickettii</name>
    <name type="common">Burkholderia pickettii</name>
    <dbReference type="NCBI Taxonomy" id="329"/>
    <lineage>
        <taxon>Bacteria</taxon>
        <taxon>Pseudomonadati</taxon>
        <taxon>Pseudomonadota</taxon>
        <taxon>Betaproteobacteria</taxon>
        <taxon>Burkholderiales</taxon>
        <taxon>Burkholderiaceae</taxon>
        <taxon>Ralstonia</taxon>
    </lineage>
</organism>
<evidence type="ECO:0000313" key="2">
    <source>
        <dbReference type="EMBL" id="MBX3891490.1"/>
    </source>
</evidence>
<dbReference type="RefSeq" id="WP_182553359.1">
    <property type="nucleotide sequence ID" value="NZ_QGAQ01000015.1"/>
</dbReference>
<sequence length="126" mass="13373">MSRRFPIKSVFDTSSDAGATVHSTQTAGDRFDRESRLVAIANALGVLFMLACFYMVLYQGYSRSIVTLASPLGAALPSAFYMSLSSRMNGETGRSHASAIALGLFGGYVGGQILVSILVLAWNLVG</sequence>
<comment type="caution">
    <text evidence="2">The sequence shown here is derived from an EMBL/GenBank/DDBJ whole genome shotgun (WGS) entry which is preliminary data.</text>
</comment>
<name>A0AAW4Q9E0_RALPI</name>
<accession>A0AAW4Q9E0</accession>
<dbReference type="AlphaFoldDB" id="A0AAW4Q9E0"/>
<protein>
    <recommendedName>
        <fullName evidence="4">Transmembrane protein</fullName>
    </recommendedName>
</protein>
<proteinExistence type="predicted"/>
<feature type="transmembrane region" description="Helical" evidence="1">
    <location>
        <begin position="96"/>
        <end position="122"/>
    </location>
</feature>
<keyword evidence="1" id="KW-0472">Membrane</keyword>
<dbReference type="Proteomes" id="UP001199322">
    <property type="component" value="Unassembled WGS sequence"/>
</dbReference>
<dbReference type="EMBL" id="QGBI01000015">
    <property type="protein sequence ID" value="MBX3891490.1"/>
    <property type="molecule type" value="Genomic_DNA"/>
</dbReference>
<evidence type="ECO:0000256" key="1">
    <source>
        <dbReference type="SAM" id="Phobius"/>
    </source>
</evidence>
<reference evidence="2" key="1">
    <citation type="submission" date="2018-06" db="EMBL/GenBank/DDBJ databases">
        <authorList>
            <person name="O'Rourke A."/>
        </authorList>
    </citation>
    <scope>NUCLEOTIDE SEQUENCE</scope>
    <source>
        <strain evidence="2">132550021-3</strain>
    </source>
</reference>
<gene>
    <name evidence="2" type="ORF">DEE74_16635</name>
</gene>
<evidence type="ECO:0008006" key="4">
    <source>
        <dbReference type="Google" id="ProtNLM"/>
    </source>
</evidence>
<keyword evidence="1" id="KW-0812">Transmembrane</keyword>
<feature type="transmembrane region" description="Helical" evidence="1">
    <location>
        <begin position="37"/>
        <end position="58"/>
    </location>
</feature>
<evidence type="ECO:0000313" key="3">
    <source>
        <dbReference type="Proteomes" id="UP001199322"/>
    </source>
</evidence>
<feature type="transmembrane region" description="Helical" evidence="1">
    <location>
        <begin position="64"/>
        <end position="84"/>
    </location>
</feature>